<protein>
    <submittedName>
        <fullName evidence="1">Uncharacterized protein</fullName>
    </submittedName>
</protein>
<name>A0A7S9XG91_9VIRU</name>
<sequence length="98" mass="11245">MKNHLRLNKVPLSSLIHILSSLYEEGVDYIDIEGQEQEGEENDVIKVTARPEYYINNDGVSEESETDPEYLLTEVKSTESDFEDINPIEDDLDINDLI</sequence>
<proteinExistence type="predicted"/>
<accession>A0A7S9XG91</accession>
<organism evidence="1">
    <name type="scientific">Virus NIOZ-UU157</name>
    <dbReference type="NCBI Taxonomy" id="2763269"/>
    <lineage>
        <taxon>Viruses</taxon>
    </lineage>
</organism>
<gene>
    <name evidence="1" type="ORF">NIOZUU157_00284</name>
</gene>
<evidence type="ECO:0000313" key="1">
    <source>
        <dbReference type="EMBL" id="QPI16393.1"/>
    </source>
</evidence>
<reference evidence="1" key="1">
    <citation type="submission" date="2020-08" db="EMBL/GenBank/DDBJ databases">
        <title>Bridging the membrane lipid divide: bacteria of the FCB group superphylum have the potential to synthesize archaeal ether lipids.</title>
        <authorList>
            <person name="Villanueva L."/>
            <person name="von Meijenfeldt F.A.B."/>
            <person name="Westbye A.B."/>
            <person name="Yadav S."/>
            <person name="Hopmans E.C."/>
            <person name="Dutilh B.E."/>
            <person name="Sinninghe Damste J.S."/>
        </authorList>
    </citation>
    <scope>NUCLEOTIDE SEQUENCE</scope>
    <source>
        <strain evidence="1">NIOZ-UU157</strain>
    </source>
</reference>
<dbReference type="EMBL" id="MW030560">
    <property type="protein sequence ID" value="QPI16393.1"/>
    <property type="molecule type" value="Genomic_DNA"/>
</dbReference>